<protein>
    <recommendedName>
        <fullName evidence="1">YspA cpYpsA-related SLOG domain-containing protein</fullName>
    </recommendedName>
</protein>
<evidence type="ECO:0000259" key="1">
    <source>
        <dbReference type="Pfam" id="PF10686"/>
    </source>
</evidence>
<dbReference type="Pfam" id="PF10686">
    <property type="entry name" value="YAcAr"/>
    <property type="match status" value="1"/>
</dbReference>
<organism evidence="2 3">
    <name type="scientific">Achromobacter phage vB_AxyP_19-32_Axy12</name>
    <dbReference type="NCBI Taxonomy" id="2591043"/>
    <lineage>
        <taxon>Viruses</taxon>
        <taxon>Duplodnaviria</taxon>
        <taxon>Heunggongvirae</taxon>
        <taxon>Uroviricota</taxon>
        <taxon>Caudoviricetes</taxon>
        <taxon>Schitoviridae</taxon>
        <taxon>Rothmandenesvirinae</taxon>
        <taxon>Dongdastvirus</taxon>
        <taxon>Dongdastvirus Axy12</taxon>
    </lineage>
</organism>
<evidence type="ECO:0000313" key="2">
    <source>
        <dbReference type="EMBL" id="QDH84124.1"/>
    </source>
</evidence>
<gene>
    <name evidence="2" type="ORF">Axy12_004</name>
</gene>
<sequence length="118" mass="12893">MKLIIAGGRDFTNTEYMMESLVSLLNQGLIPDSPVLVCGMARGADLTAHDLWSKYGMEIIEVPADWATLGRSAGHIRNAKMGKLADACVAFWDGKSSGTKGMIDYMNKAGKPCWVFNY</sequence>
<evidence type="ECO:0000313" key="3">
    <source>
        <dbReference type="Proteomes" id="UP000315923"/>
    </source>
</evidence>
<name>A0A514CUG9_9CAUD</name>
<feature type="domain" description="YspA cpYpsA-related SLOG" evidence="1">
    <location>
        <begin position="1"/>
        <end position="67"/>
    </location>
</feature>
<reference evidence="2 3" key="1">
    <citation type="submission" date="2019-05" db="EMBL/GenBank/DDBJ databases">
        <title>Complete genome sequence of sixteen phages from Abidjan, cote d'Ivoire, isolated on a single strain of Achromobacter xylosoxidans.</title>
        <authorList>
            <person name="Essoh C."/>
            <person name="Vernadet J.-P."/>
            <person name="Vergnaud G."/>
            <person name="Pourcel C."/>
        </authorList>
    </citation>
    <scope>NUCLEOTIDE SEQUENCE [LARGE SCALE GENOMIC DNA]</scope>
</reference>
<dbReference type="EMBL" id="MK962631">
    <property type="protein sequence ID" value="QDH84124.1"/>
    <property type="molecule type" value="Genomic_DNA"/>
</dbReference>
<dbReference type="Proteomes" id="UP000315923">
    <property type="component" value="Segment"/>
</dbReference>
<proteinExistence type="predicted"/>
<accession>A0A514CUG9</accession>
<dbReference type="InterPro" id="IPR019627">
    <property type="entry name" value="YAcAr"/>
</dbReference>
<keyword evidence="3" id="KW-1185">Reference proteome</keyword>
<dbReference type="SUPFAM" id="SSF102405">
    <property type="entry name" value="MCP/YpsA-like"/>
    <property type="match status" value="1"/>
</dbReference>